<dbReference type="Proteomes" id="UP000008177">
    <property type="component" value="Unplaced contigs"/>
</dbReference>
<gene>
    <name evidence="2" type="ORF">BofuT4_uP064870.1</name>
</gene>
<reference evidence="3" key="1">
    <citation type="journal article" date="2011" name="PLoS Genet.">
        <title>Genomic analysis of the necrotrophic fungal pathogens Sclerotinia sclerotiorum and Botrytis cinerea.</title>
        <authorList>
            <person name="Amselem J."/>
            <person name="Cuomo C.A."/>
            <person name="van Kan J.A."/>
            <person name="Viaud M."/>
            <person name="Benito E.P."/>
            <person name="Couloux A."/>
            <person name="Coutinho P.M."/>
            <person name="de Vries R.P."/>
            <person name="Dyer P.S."/>
            <person name="Fillinger S."/>
            <person name="Fournier E."/>
            <person name="Gout L."/>
            <person name="Hahn M."/>
            <person name="Kohn L."/>
            <person name="Lapalu N."/>
            <person name="Plummer K.M."/>
            <person name="Pradier J.M."/>
            <person name="Quevillon E."/>
            <person name="Sharon A."/>
            <person name="Simon A."/>
            <person name="ten Have A."/>
            <person name="Tudzynski B."/>
            <person name="Tudzynski P."/>
            <person name="Wincker P."/>
            <person name="Andrew M."/>
            <person name="Anthouard V."/>
            <person name="Beever R.E."/>
            <person name="Beffa R."/>
            <person name="Benoit I."/>
            <person name="Bouzid O."/>
            <person name="Brault B."/>
            <person name="Chen Z."/>
            <person name="Choquer M."/>
            <person name="Collemare J."/>
            <person name="Cotton P."/>
            <person name="Danchin E.G."/>
            <person name="Da Silva C."/>
            <person name="Gautier A."/>
            <person name="Giraud C."/>
            <person name="Giraud T."/>
            <person name="Gonzalez C."/>
            <person name="Grossetete S."/>
            <person name="Guldener U."/>
            <person name="Henrissat B."/>
            <person name="Howlett B.J."/>
            <person name="Kodira C."/>
            <person name="Kretschmer M."/>
            <person name="Lappartient A."/>
            <person name="Leroch M."/>
            <person name="Levis C."/>
            <person name="Mauceli E."/>
            <person name="Neuveglise C."/>
            <person name="Oeser B."/>
            <person name="Pearson M."/>
            <person name="Poulain J."/>
            <person name="Poussereau N."/>
            <person name="Quesneville H."/>
            <person name="Rascle C."/>
            <person name="Schumacher J."/>
            <person name="Segurens B."/>
            <person name="Sexton A."/>
            <person name="Silva E."/>
            <person name="Sirven C."/>
            <person name="Soanes D.M."/>
            <person name="Talbot N.J."/>
            <person name="Templeton M."/>
            <person name="Yandava C."/>
            <person name="Yarden O."/>
            <person name="Zeng Q."/>
            <person name="Rollins J.A."/>
            <person name="Lebrun M.H."/>
            <person name="Dickman M."/>
        </authorList>
    </citation>
    <scope>NUCLEOTIDE SEQUENCE [LARGE SCALE GENOMIC DNA]</scope>
    <source>
        <strain evidence="3">T4</strain>
    </source>
</reference>
<evidence type="ECO:0000256" key="1">
    <source>
        <dbReference type="SAM" id="MobiDB-lite"/>
    </source>
</evidence>
<accession>G2XSK8</accession>
<name>G2XSK8_BOTF4</name>
<evidence type="ECO:0000313" key="2">
    <source>
        <dbReference type="EMBL" id="CCD43645.1"/>
    </source>
</evidence>
<feature type="region of interest" description="Disordered" evidence="1">
    <location>
        <begin position="1"/>
        <end position="38"/>
    </location>
</feature>
<dbReference type="AlphaFoldDB" id="G2XSK8"/>
<dbReference type="EMBL" id="FQ790261">
    <property type="protein sequence ID" value="CCD43645.1"/>
    <property type="molecule type" value="Genomic_DNA"/>
</dbReference>
<dbReference type="HOGENOM" id="CLU_3335451_0_0_1"/>
<dbReference type="InParanoid" id="G2XSK8"/>
<evidence type="ECO:0000313" key="3">
    <source>
        <dbReference type="Proteomes" id="UP000008177"/>
    </source>
</evidence>
<proteinExistence type="predicted"/>
<sequence>MNGWNDDDLSAVANGTGTGTGTGTGAKLYPPRRKSKTP</sequence>
<organism evidence="2 3">
    <name type="scientific">Botryotinia fuckeliana (strain T4)</name>
    <name type="common">Noble rot fungus</name>
    <name type="synonym">Botrytis cinerea</name>
    <dbReference type="NCBI Taxonomy" id="999810"/>
    <lineage>
        <taxon>Eukaryota</taxon>
        <taxon>Fungi</taxon>
        <taxon>Dikarya</taxon>
        <taxon>Ascomycota</taxon>
        <taxon>Pezizomycotina</taxon>
        <taxon>Leotiomycetes</taxon>
        <taxon>Helotiales</taxon>
        <taxon>Sclerotiniaceae</taxon>
        <taxon>Botrytis</taxon>
    </lineage>
</organism>
<protein>
    <submittedName>
        <fullName evidence="2">Uncharacterized protein</fullName>
    </submittedName>
</protein>